<evidence type="ECO:0000256" key="13">
    <source>
        <dbReference type="HAMAP-Rule" id="MF_00409"/>
    </source>
</evidence>
<reference evidence="14" key="2">
    <citation type="submission" date="2020-09" db="EMBL/GenBank/DDBJ databases">
        <authorList>
            <person name="Sun Q."/>
            <person name="Zhou Y."/>
        </authorList>
    </citation>
    <scope>NUCLEOTIDE SEQUENCE</scope>
    <source>
        <strain evidence="14">CGMCC 1.15493</strain>
    </source>
</reference>
<evidence type="ECO:0000313" key="15">
    <source>
        <dbReference type="Proteomes" id="UP000613160"/>
    </source>
</evidence>
<organism evidence="14 15">
    <name type="scientific">Aureimonas glaciei</name>
    <dbReference type="NCBI Taxonomy" id="1776957"/>
    <lineage>
        <taxon>Bacteria</taxon>
        <taxon>Pseudomonadati</taxon>
        <taxon>Pseudomonadota</taxon>
        <taxon>Alphaproteobacteria</taxon>
        <taxon>Hyphomicrobiales</taxon>
        <taxon>Aurantimonadaceae</taxon>
        <taxon>Aureimonas</taxon>
    </lineage>
</organism>
<comment type="function">
    <text evidence="1 13">Transfers the gamma-phosphate of ATP to the 4'-position of a tetraacyldisaccharide 1-phosphate intermediate (termed DS-1-P) to form tetraacyldisaccharide 1,4'-bis-phosphate (lipid IVA).</text>
</comment>
<dbReference type="EC" id="2.7.1.130" evidence="3 13"/>
<evidence type="ECO:0000256" key="11">
    <source>
        <dbReference type="ARBA" id="ARBA00023098"/>
    </source>
</evidence>
<keyword evidence="10 13" id="KW-0067">ATP-binding</keyword>
<comment type="caution">
    <text evidence="14">The sequence shown here is derived from an EMBL/GenBank/DDBJ whole genome shotgun (WGS) entry which is preliminary data.</text>
</comment>
<keyword evidence="11 13" id="KW-0443">Lipid metabolism</keyword>
<evidence type="ECO:0000256" key="10">
    <source>
        <dbReference type="ARBA" id="ARBA00022840"/>
    </source>
</evidence>
<keyword evidence="6 13" id="KW-0441">Lipid A biosynthesis</keyword>
<evidence type="ECO:0000313" key="14">
    <source>
        <dbReference type="EMBL" id="GGD06819.1"/>
    </source>
</evidence>
<keyword evidence="9 13" id="KW-0418">Kinase</keyword>
<comment type="similarity">
    <text evidence="13">Belongs to the LpxK family.</text>
</comment>
<comment type="catalytic activity">
    <reaction evidence="13">
        <text>a lipid A disaccharide + ATP = a lipid IVA + ADP + H(+)</text>
        <dbReference type="Rhea" id="RHEA:67840"/>
        <dbReference type="ChEBI" id="CHEBI:15378"/>
        <dbReference type="ChEBI" id="CHEBI:30616"/>
        <dbReference type="ChEBI" id="CHEBI:176343"/>
        <dbReference type="ChEBI" id="CHEBI:176425"/>
        <dbReference type="ChEBI" id="CHEBI:456216"/>
        <dbReference type="EC" id="2.7.1.130"/>
    </reaction>
</comment>
<sequence length="341" mass="35972">MIPARSPGFWWTRPGWRALALSPLAVAYGAAARWRLDHGERAEVGLPVLCVGNFTVGGGGKTPTALALGRAALTMGLRPGFLSRGHGGALAGPLLVDLARHDAGGVGDEPMLLARLAPTAIAVDRKRGAELLRREARCDLVIMDDGFQSARLRFDQAILVVDAGRGLGNARVVPAGPLRAPLVDQIRCADAVLVIGRGQAGEAAIRGAAKGGKPVHEAQLVPRHAATFAGRRLLAFAGIADPGKFYRSLEALGADVVATEDFPDHHAFTPAERDALAARADREGLLLVTTRKDVVRLKAGGAAAKAFAETVAVLDIDLVFDPPSLAERLIRETMAAFRDRR</sequence>
<dbReference type="PANTHER" id="PTHR42724">
    <property type="entry name" value="TETRAACYLDISACCHARIDE 4'-KINASE"/>
    <property type="match status" value="1"/>
</dbReference>
<dbReference type="InterPro" id="IPR003758">
    <property type="entry name" value="LpxK"/>
</dbReference>
<evidence type="ECO:0000256" key="9">
    <source>
        <dbReference type="ARBA" id="ARBA00022777"/>
    </source>
</evidence>
<dbReference type="HAMAP" id="MF_00409">
    <property type="entry name" value="LpxK"/>
    <property type="match status" value="1"/>
</dbReference>
<keyword evidence="7 13" id="KW-0808">Transferase</keyword>
<evidence type="ECO:0000256" key="12">
    <source>
        <dbReference type="ARBA" id="ARBA00029757"/>
    </source>
</evidence>
<dbReference type="GO" id="GO:0005886">
    <property type="term" value="C:plasma membrane"/>
    <property type="evidence" value="ECO:0007669"/>
    <property type="project" value="TreeGrafter"/>
</dbReference>
<reference evidence="14" key="1">
    <citation type="journal article" date="2014" name="Int. J. Syst. Evol. Microbiol.">
        <title>Complete genome sequence of Corynebacterium casei LMG S-19264T (=DSM 44701T), isolated from a smear-ripened cheese.</title>
        <authorList>
            <consortium name="US DOE Joint Genome Institute (JGI-PGF)"/>
            <person name="Walter F."/>
            <person name="Albersmeier A."/>
            <person name="Kalinowski J."/>
            <person name="Ruckert C."/>
        </authorList>
    </citation>
    <scope>NUCLEOTIDE SEQUENCE</scope>
    <source>
        <strain evidence="14">CGMCC 1.15493</strain>
    </source>
</reference>
<evidence type="ECO:0000256" key="3">
    <source>
        <dbReference type="ARBA" id="ARBA00012071"/>
    </source>
</evidence>
<evidence type="ECO:0000256" key="7">
    <source>
        <dbReference type="ARBA" id="ARBA00022679"/>
    </source>
</evidence>
<dbReference type="EMBL" id="BMJJ01000001">
    <property type="protein sequence ID" value="GGD06819.1"/>
    <property type="molecule type" value="Genomic_DNA"/>
</dbReference>
<evidence type="ECO:0000256" key="2">
    <source>
        <dbReference type="ARBA" id="ARBA00004870"/>
    </source>
</evidence>
<evidence type="ECO:0000256" key="1">
    <source>
        <dbReference type="ARBA" id="ARBA00002274"/>
    </source>
</evidence>
<dbReference type="GO" id="GO:0009245">
    <property type="term" value="P:lipid A biosynthetic process"/>
    <property type="evidence" value="ECO:0007669"/>
    <property type="project" value="UniProtKB-UniRule"/>
</dbReference>
<dbReference type="InterPro" id="IPR027417">
    <property type="entry name" value="P-loop_NTPase"/>
</dbReference>
<evidence type="ECO:0000256" key="4">
    <source>
        <dbReference type="ARBA" id="ARBA00016436"/>
    </source>
</evidence>
<dbReference type="Proteomes" id="UP000613160">
    <property type="component" value="Unassembled WGS sequence"/>
</dbReference>
<dbReference type="GO" id="GO:0005524">
    <property type="term" value="F:ATP binding"/>
    <property type="evidence" value="ECO:0007669"/>
    <property type="project" value="UniProtKB-UniRule"/>
</dbReference>
<accession>A0A916XT64</accession>
<keyword evidence="5 13" id="KW-0444">Lipid biosynthesis</keyword>
<evidence type="ECO:0000256" key="8">
    <source>
        <dbReference type="ARBA" id="ARBA00022741"/>
    </source>
</evidence>
<feature type="binding site" evidence="13">
    <location>
        <begin position="55"/>
        <end position="62"/>
    </location>
    <ligand>
        <name>ATP</name>
        <dbReference type="ChEBI" id="CHEBI:30616"/>
    </ligand>
</feature>
<protein>
    <recommendedName>
        <fullName evidence="4 13">Tetraacyldisaccharide 4'-kinase</fullName>
        <ecNumber evidence="3 13">2.7.1.130</ecNumber>
    </recommendedName>
    <alternativeName>
        <fullName evidence="12 13">Lipid A 4'-kinase</fullName>
    </alternativeName>
</protein>
<comment type="pathway">
    <text evidence="2 13">Glycolipid biosynthesis; lipid IV(A) biosynthesis; lipid IV(A) from (3R)-3-hydroxytetradecanoyl-[acyl-carrier-protein] and UDP-N-acetyl-alpha-D-glucosamine: step 6/6.</text>
</comment>
<keyword evidence="15" id="KW-1185">Reference proteome</keyword>
<dbReference type="Pfam" id="PF02606">
    <property type="entry name" value="LpxK"/>
    <property type="match status" value="1"/>
</dbReference>
<keyword evidence="8 13" id="KW-0547">Nucleotide-binding</keyword>
<evidence type="ECO:0000256" key="5">
    <source>
        <dbReference type="ARBA" id="ARBA00022516"/>
    </source>
</evidence>
<evidence type="ECO:0000256" key="6">
    <source>
        <dbReference type="ARBA" id="ARBA00022556"/>
    </source>
</evidence>
<dbReference type="NCBIfam" id="TIGR00682">
    <property type="entry name" value="lpxK"/>
    <property type="match status" value="1"/>
</dbReference>
<dbReference type="GO" id="GO:0009029">
    <property type="term" value="F:lipid-A 4'-kinase activity"/>
    <property type="evidence" value="ECO:0007669"/>
    <property type="project" value="UniProtKB-UniRule"/>
</dbReference>
<dbReference type="AlphaFoldDB" id="A0A916XT64"/>
<proteinExistence type="inferred from homology"/>
<dbReference type="PANTHER" id="PTHR42724:SF1">
    <property type="entry name" value="TETRAACYLDISACCHARIDE 4'-KINASE, MITOCHONDRIAL-RELATED"/>
    <property type="match status" value="1"/>
</dbReference>
<dbReference type="GO" id="GO:0009244">
    <property type="term" value="P:lipopolysaccharide core region biosynthetic process"/>
    <property type="evidence" value="ECO:0007669"/>
    <property type="project" value="TreeGrafter"/>
</dbReference>
<dbReference type="SUPFAM" id="SSF52540">
    <property type="entry name" value="P-loop containing nucleoside triphosphate hydrolases"/>
    <property type="match status" value="1"/>
</dbReference>
<dbReference type="RefSeq" id="WP_308423820.1">
    <property type="nucleotide sequence ID" value="NZ_BMJJ01000001.1"/>
</dbReference>
<name>A0A916XT64_9HYPH</name>
<gene>
    <name evidence="13 14" type="primary">lpxK</name>
    <name evidence="14" type="ORF">GCM10011335_07250</name>
</gene>